<dbReference type="Pfam" id="PF00069">
    <property type="entry name" value="Pkinase"/>
    <property type="match status" value="1"/>
</dbReference>
<dbReference type="GO" id="GO:0016020">
    <property type="term" value="C:membrane"/>
    <property type="evidence" value="ECO:0007669"/>
    <property type="project" value="UniProtKB-SubCell"/>
</dbReference>
<dbReference type="GO" id="GO:0030247">
    <property type="term" value="F:polysaccharide binding"/>
    <property type="evidence" value="ECO:0007669"/>
    <property type="project" value="InterPro"/>
</dbReference>
<evidence type="ECO:0000256" key="4">
    <source>
        <dbReference type="ARBA" id="ARBA00022679"/>
    </source>
</evidence>
<evidence type="ECO:0000256" key="17">
    <source>
        <dbReference type="SAM" id="SignalP"/>
    </source>
</evidence>
<evidence type="ECO:0000256" key="5">
    <source>
        <dbReference type="ARBA" id="ARBA00022692"/>
    </source>
</evidence>
<keyword evidence="10 16" id="KW-1133">Transmembrane helix</keyword>
<evidence type="ECO:0000256" key="11">
    <source>
        <dbReference type="ARBA" id="ARBA00023136"/>
    </source>
</evidence>
<comment type="catalytic activity">
    <reaction evidence="13">
        <text>L-threonyl-[protein] + ATP = O-phospho-L-threonyl-[protein] + ADP + H(+)</text>
        <dbReference type="Rhea" id="RHEA:46608"/>
        <dbReference type="Rhea" id="RHEA-COMP:11060"/>
        <dbReference type="Rhea" id="RHEA-COMP:11605"/>
        <dbReference type="ChEBI" id="CHEBI:15378"/>
        <dbReference type="ChEBI" id="CHEBI:30013"/>
        <dbReference type="ChEBI" id="CHEBI:30616"/>
        <dbReference type="ChEBI" id="CHEBI:61977"/>
        <dbReference type="ChEBI" id="CHEBI:456216"/>
        <dbReference type="EC" id="2.7.11.1"/>
    </reaction>
</comment>
<dbReference type="AlphaFoldDB" id="A0AB32WB73"/>
<dbReference type="SUPFAM" id="SSF56112">
    <property type="entry name" value="Protein kinase-like (PK-like)"/>
    <property type="match status" value="1"/>
</dbReference>
<dbReference type="GO" id="GO:0005524">
    <property type="term" value="F:ATP binding"/>
    <property type="evidence" value="ECO:0007669"/>
    <property type="project" value="UniProtKB-UniRule"/>
</dbReference>
<evidence type="ECO:0000259" key="18">
    <source>
        <dbReference type="PROSITE" id="PS50011"/>
    </source>
</evidence>
<evidence type="ECO:0000256" key="6">
    <source>
        <dbReference type="ARBA" id="ARBA00022729"/>
    </source>
</evidence>
<dbReference type="Gramene" id="Tc04v2_t010600.3">
    <property type="protein sequence ID" value="Tc04v2_p010600.3"/>
    <property type="gene ID" value="Tc04v2_g010600"/>
</dbReference>
<keyword evidence="12" id="KW-0325">Glycoprotein</keyword>
<dbReference type="InterPro" id="IPR008271">
    <property type="entry name" value="Ser/Thr_kinase_AS"/>
</dbReference>
<evidence type="ECO:0000256" key="7">
    <source>
        <dbReference type="ARBA" id="ARBA00022741"/>
    </source>
</evidence>
<dbReference type="InterPro" id="IPR017441">
    <property type="entry name" value="Protein_kinase_ATP_BS"/>
</dbReference>
<gene>
    <name evidence="20" type="primary">LOC18602017</name>
</gene>
<evidence type="ECO:0000256" key="13">
    <source>
        <dbReference type="ARBA" id="ARBA00047899"/>
    </source>
</evidence>
<dbReference type="SMART" id="SM00220">
    <property type="entry name" value="S_TKc"/>
    <property type="match status" value="1"/>
</dbReference>
<dbReference type="EC" id="2.7.11.1" evidence="2"/>
<reference evidence="20" key="2">
    <citation type="submission" date="2025-08" db="UniProtKB">
        <authorList>
            <consortium name="RefSeq"/>
        </authorList>
    </citation>
    <scope>IDENTIFICATION</scope>
</reference>
<feature type="transmembrane region" description="Helical" evidence="16">
    <location>
        <begin position="265"/>
        <end position="288"/>
    </location>
</feature>
<dbReference type="CDD" id="cd14066">
    <property type="entry name" value="STKc_IRAK"/>
    <property type="match status" value="1"/>
</dbReference>
<keyword evidence="9 15" id="KW-0067">ATP-binding</keyword>
<dbReference type="Pfam" id="PF14380">
    <property type="entry name" value="WAK_assoc"/>
    <property type="match status" value="1"/>
</dbReference>
<evidence type="ECO:0000256" key="16">
    <source>
        <dbReference type="SAM" id="Phobius"/>
    </source>
</evidence>
<dbReference type="FunFam" id="3.30.200.20:FF:000178">
    <property type="entry name" value="serine/threonine-protein kinase PBS1-like"/>
    <property type="match status" value="1"/>
</dbReference>
<name>A0AB32WB73_THECC</name>
<dbReference type="GO" id="GO:0004674">
    <property type="term" value="F:protein serine/threonine kinase activity"/>
    <property type="evidence" value="ECO:0007669"/>
    <property type="project" value="UniProtKB-KW"/>
</dbReference>
<protein>
    <recommendedName>
        <fullName evidence="2">non-specific serine/threonine protein kinase</fullName>
        <ecNumber evidence="2">2.7.11.1</ecNumber>
    </recommendedName>
</protein>
<organism evidence="19 20">
    <name type="scientific">Theobroma cacao</name>
    <name type="common">Cacao</name>
    <name type="synonym">Cocoa</name>
    <dbReference type="NCBI Taxonomy" id="3641"/>
    <lineage>
        <taxon>Eukaryota</taxon>
        <taxon>Viridiplantae</taxon>
        <taxon>Streptophyta</taxon>
        <taxon>Embryophyta</taxon>
        <taxon>Tracheophyta</taxon>
        <taxon>Spermatophyta</taxon>
        <taxon>Magnoliopsida</taxon>
        <taxon>eudicotyledons</taxon>
        <taxon>Gunneridae</taxon>
        <taxon>Pentapetalae</taxon>
        <taxon>rosids</taxon>
        <taxon>malvids</taxon>
        <taxon>Malvales</taxon>
        <taxon>Malvaceae</taxon>
        <taxon>Byttnerioideae</taxon>
        <taxon>Theobroma</taxon>
    </lineage>
</organism>
<evidence type="ECO:0000256" key="14">
    <source>
        <dbReference type="ARBA" id="ARBA00048679"/>
    </source>
</evidence>
<evidence type="ECO:0000256" key="2">
    <source>
        <dbReference type="ARBA" id="ARBA00012513"/>
    </source>
</evidence>
<dbReference type="RefSeq" id="XP_017974879.1">
    <property type="nucleotide sequence ID" value="XM_018119390.1"/>
</dbReference>
<dbReference type="InterPro" id="IPR045874">
    <property type="entry name" value="LRK10/LRL21-25-like"/>
</dbReference>
<comment type="subcellular location">
    <subcellularLocation>
        <location evidence="1">Membrane</location>
        <topology evidence="1">Single-pass type I membrane protein</topology>
    </subcellularLocation>
</comment>
<evidence type="ECO:0000256" key="9">
    <source>
        <dbReference type="ARBA" id="ARBA00022840"/>
    </source>
</evidence>
<feature type="signal peptide" evidence="17">
    <location>
        <begin position="1"/>
        <end position="29"/>
    </location>
</feature>
<reference evidence="19" key="1">
    <citation type="journal article" date="1997" name="Nucleic Acids Res.">
        <title>tRNAscan-SE: a program for improved detection of transfer RNA genes in genomic sequence.</title>
        <authorList>
            <person name="Lowe T.M."/>
            <person name="Eddy S.R."/>
        </authorList>
    </citation>
    <scope>NUCLEOTIDE SEQUENCE [LARGE SCALE GENOMIC DNA]</scope>
    <source>
        <strain evidence="19">r\B97-61/B2</strain>
    </source>
</reference>
<dbReference type="Gene3D" id="3.30.200.20">
    <property type="entry name" value="Phosphorylase Kinase, domain 1"/>
    <property type="match status" value="1"/>
</dbReference>
<proteinExistence type="predicted"/>
<comment type="catalytic activity">
    <reaction evidence="14">
        <text>L-seryl-[protein] + ATP = O-phospho-L-seryl-[protein] + ADP + H(+)</text>
        <dbReference type="Rhea" id="RHEA:17989"/>
        <dbReference type="Rhea" id="RHEA-COMP:9863"/>
        <dbReference type="Rhea" id="RHEA-COMP:11604"/>
        <dbReference type="ChEBI" id="CHEBI:15378"/>
        <dbReference type="ChEBI" id="CHEBI:29999"/>
        <dbReference type="ChEBI" id="CHEBI:30616"/>
        <dbReference type="ChEBI" id="CHEBI:83421"/>
        <dbReference type="ChEBI" id="CHEBI:456216"/>
        <dbReference type="EC" id="2.7.11.1"/>
    </reaction>
</comment>
<evidence type="ECO:0000256" key="3">
    <source>
        <dbReference type="ARBA" id="ARBA00022527"/>
    </source>
</evidence>
<sequence>MHPNSFPISSLLAPFFLLFALIRVPTTLCVDDLRYSNCSTIIRCGSLANIGYPFWGMNRASYCGQPGFELKCEDGVGKITMSQNTLRILDVNPEQQILKVAREDYWDGYCPRELINTAINFNHFDYGPGLRNLTLFYGCYLPSTSVFIFLTNCTINGAIMDVSYATRSVLGDPRPEVCHGSVIVPIYETAAQDLEVNPLTVNDALKGGFELQWKVNDDQCRNCRESDGVCGYNQTTNSFICFCRDHTSETTCSPTQDEKKPDVSLITGFGIAGAVIAGILLGMGFLCLKQRKENSVHLRLPMNHNGSIEAFIKKYGCLAPKRYSYIDIKKMTNKFKDKLGQGGYGSVYKGKLPDGRLVAVKVLSESKGNGEEFMNEVASISRTSHVNIVTLLGFCYEISKRALVYEFMPHGSLDKFIYNQGSMNQPRQLEWKTLYDIALGIARGLEYLHQGCNTRILHFDIKPHNILLDESFGPKISDFGLSKLCERKDSIISMTGARGTAGYIAPEVFCRNFGGVSHKSDVYSYGMMVLEMVGGRKNIDVEVSQTSEIYFPSWVYKHLDQPIDLSLDGVTGEEEEEITRKLIVVSLWCIQTSPSDWPSMTKVLEMLTGSLQSLAIPPRPFVTSPVRLPKASSTTSSLTLA</sequence>
<feature type="chain" id="PRO_5044196462" description="non-specific serine/threonine protein kinase" evidence="17">
    <location>
        <begin position="30"/>
        <end position="641"/>
    </location>
</feature>
<evidence type="ECO:0000256" key="1">
    <source>
        <dbReference type="ARBA" id="ARBA00004479"/>
    </source>
</evidence>
<dbReference type="InterPro" id="IPR025287">
    <property type="entry name" value="WAK_GUB"/>
</dbReference>
<dbReference type="InterPro" id="IPR000719">
    <property type="entry name" value="Prot_kinase_dom"/>
</dbReference>
<evidence type="ECO:0000313" key="20">
    <source>
        <dbReference type="RefSeq" id="XP_017974879.1"/>
    </source>
</evidence>
<feature type="binding site" evidence="15">
    <location>
        <position position="361"/>
    </location>
    <ligand>
        <name>ATP</name>
        <dbReference type="ChEBI" id="CHEBI:30616"/>
    </ligand>
</feature>
<dbReference type="GeneID" id="18602017"/>
<evidence type="ECO:0000313" key="19">
    <source>
        <dbReference type="Proteomes" id="UP000694886"/>
    </source>
</evidence>
<evidence type="ECO:0000256" key="12">
    <source>
        <dbReference type="ARBA" id="ARBA00023180"/>
    </source>
</evidence>
<keyword evidence="11 16" id="KW-0472">Membrane</keyword>
<keyword evidence="7 15" id="KW-0547">Nucleotide-binding</keyword>
<dbReference type="Pfam" id="PF13947">
    <property type="entry name" value="GUB_WAK_bind"/>
    <property type="match status" value="1"/>
</dbReference>
<keyword evidence="5 16" id="KW-0812">Transmembrane</keyword>
<evidence type="ECO:0000256" key="8">
    <source>
        <dbReference type="ARBA" id="ARBA00022777"/>
    </source>
</evidence>
<evidence type="ECO:0000256" key="15">
    <source>
        <dbReference type="PROSITE-ProRule" id="PRU10141"/>
    </source>
</evidence>
<evidence type="ECO:0000256" key="10">
    <source>
        <dbReference type="ARBA" id="ARBA00022989"/>
    </source>
</evidence>
<dbReference type="Proteomes" id="UP000694886">
    <property type="component" value="Chromosome 4"/>
</dbReference>
<dbReference type="FunFam" id="1.10.510.10:FF:000590">
    <property type="entry name" value="PR5-like receptor kinase"/>
    <property type="match status" value="1"/>
</dbReference>
<dbReference type="PROSITE" id="PS00107">
    <property type="entry name" value="PROTEIN_KINASE_ATP"/>
    <property type="match status" value="1"/>
</dbReference>
<dbReference type="PROSITE" id="PS00108">
    <property type="entry name" value="PROTEIN_KINASE_ST"/>
    <property type="match status" value="1"/>
</dbReference>
<keyword evidence="4" id="KW-0808">Transferase</keyword>
<keyword evidence="8" id="KW-0418">Kinase</keyword>
<feature type="domain" description="Protein kinase" evidence="18">
    <location>
        <begin position="333"/>
        <end position="622"/>
    </location>
</feature>
<keyword evidence="3" id="KW-0723">Serine/threonine-protein kinase</keyword>
<dbReference type="InterPro" id="IPR032872">
    <property type="entry name" value="WAK_assoc_C"/>
</dbReference>
<dbReference type="PANTHER" id="PTHR27009">
    <property type="entry name" value="RUST RESISTANCE KINASE LR10-RELATED"/>
    <property type="match status" value="1"/>
</dbReference>
<accession>A0AB32WB73</accession>
<keyword evidence="6 17" id="KW-0732">Signal</keyword>
<dbReference type="InterPro" id="IPR011009">
    <property type="entry name" value="Kinase-like_dom_sf"/>
</dbReference>
<dbReference type="Gene3D" id="1.10.510.10">
    <property type="entry name" value="Transferase(Phosphotransferase) domain 1"/>
    <property type="match status" value="1"/>
</dbReference>
<dbReference type="PROSITE" id="PS50011">
    <property type="entry name" value="PROTEIN_KINASE_DOM"/>
    <property type="match status" value="1"/>
</dbReference>